<dbReference type="InterPro" id="IPR029063">
    <property type="entry name" value="SAM-dependent_MTases_sf"/>
</dbReference>
<protein>
    <recommendedName>
        <fullName evidence="3">DNA methylase adenine-specific domain-containing protein</fullName>
    </recommendedName>
</protein>
<keyword evidence="2" id="KW-1185">Reference proteome</keyword>
<dbReference type="Proteomes" id="UP001367030">
    <property type="component" value="Unassembled WGS sequence"/>
</dbReference>
<accession>A0ABU8XI10</accession>
<evidence type="ECO:0000313" key="1">
    <source>
        <dbReference type="EMBL" id="MEJ8859517.1"/>
    </source>
</evidence>
<reference evidence="1 2" key="1">
    <citation type="submission" date="2024-03" db="EMBL/GenBank/DDBJ databases">
        <title>Novel species of the genus Variovorax.</title>
        <authorList>
            <person name="Liu Q."/>
            <person name="Xin Y.-H."/>
        </authorList>
    </citation>
    <scope>NUCLEOTIDE SEQUENCE [LARGE SCALE GENOMIC DNA]</scope>
    <source>
        <strain evidence="1 2">KACC 18901</strain>
    </source>
</reference>
<proteinExistence type="predicted"/>
<dbReference type="RefSeq" id="WP_340339555.1">
    <property type="nucleotide sequence ID" value="NZ_JBBKZS010000030.1"/>
</dbReference>
<dbReference type="PRINTS" id="PR00507">
    <property type="entry name" value="N12N6MTFRASE"/>
</dbReference>
<dbReference type="Gene3D" id="3.40.50.150">
    <property type="entry name" value="Vaccinia Virus protein VP39"/>
    <property type="match status" value="1"/>
</dbReference>
<dbReference type="EMBL" id="JBBKZS010000030">
    <property type="protein sequence ID" value="MEJ8859517.1"/>
    <property type="molecule type" value="Genomic_DNA"/>
</dbReference>
<name>A0ABU8XI10_9BURK</name>
<comment type="caution">
    <text evidence="1">The sequence shown here is derived from an EMBL/GenBank/DDBJ whole genome shotgun (WGS) entry which is preliminary data.</text>
</comment>
<gene>
    <name evidence="1" type="ORF">WKW79_33480</name>
</gene>
<evidence type="ECO:0008006" key="3">
    <source>
        <dbReference type="Google" id="ProtNLM"/>
    </source>
</evidence>
<dbReference type="SUPFAM" id="SSF53335">
    <property type="entry name" value="S-adenosyl-L-methionine-dependent methyltransferases"/>
    <property type="match status" value="1"/>
</dbReference>
<organism evidence="1 2">
    <name type="scientific">Variovorax robiniae</name>
    <dbReference type="NCBI Taxonomy" id="1836199"/>
    <lineage>
        <taxon>Bacteria</taxon>
        <taxon>Pseudomonadati</taxon>
        <taxon>Pseudomonadota</taxon>
        <taxon>Betaproteobacteria</taxon>
        <taxon>Burkholderiales</taxon>
        <taxon>Comamonadaceae</taxon>
        <taxon>Variovorax</taxon>
    </lineage>
</organism>
<evidence type="ECO:0000313" key="2">
    <source>
        <dbReference type="Proteomes" id="UP001367030"/>
    </source>
</evidence>
<sequence length="402" mass="44030">MRYRLTRSSKTRRAQVLTPPPLARRLVGLLSGQGDSWLELGSGDGRIAQACLDTCSPSSFVGVELDKRLLRGSPSDTRAAFVHGDVLSPASLAGLLGEQLFSRVTGNPPYGMQALGRDAQSRVGELCPGIPQIMDWVQLDLYFILESLARLKRPGEAAFIVGAPIAEDVRLKAFRQALMLAASEVECYDLPVDVFDKKAEVQSFLLVARFGATRLKSVRLGRMAGQDLDVVAERWISPEQAIQRLDLAFHEFQALSATLHSQRGCRTLEDLGATVVRGSRTRAQFDELGIESFHTSDFPLKGTEVRFAPSLDHGFQSAAASDILLPRVGTRVMDRQALVVKGQRHYTEAVYRLRVPARSHARVADWVLSEAGTSWRQAAAKGSCAKHITVGSLMEMPVPARP</sequence>